<dbReference type="Proteomes" id="UP001204144">
    <property type="component" value="Unassembled WGS sequence"/>
</dbReference>
<accession>A0AAE3GY54</accession>
<comment type="caution">
    <text evidence="1">The sequence shown here is derived from an EMBL/GenBank/DDBJ whole genome shotgun (WGS) entry which is preliminary data.</text>
</comment>
<name>A0AAE3GY54_9BACT</name>
<evidence type="ECO:0000313" key="1">
    <source>
        <dbReference type="EMBL" id="MCP9761327.1"/>
    </source>
</evidence>
<sequence length="61" mass="7219">MKKSEFQLHDKVLKGMEDSYKKMVEYKKYKKTPIVSSIDGKIVHLDPFLADPEVKYQKTEK</sequence>
<gene>
    <name evidence="1" type="ORF">EGI31_00055</name>
</gene>
<evidence type="ECO:0000313" key="2">
    <source>
        <dbReference type="Proteomes" id="UP001204144"/>
    </source>
</evidence>
<keyword evidence="2" id="KW-1185">Reference proteome</keyword>
<dbReference type="RefSeq" id="WP_255035061.1">
    <property type="nucleotide sequence ID" value="NZ_RJUF01000001.1"/>
</dbReference>
<proteinExistence type="predicted"/>
<dbReference type="EMBL" id="RJUF01000001">
    <property type="protein sequence ID" value="MCP9761327.1"/>
    <property type="molecule type" value="Genomic_DNA"/>
</dbReference>
<reference evidence="1 2" key="1">
    <citation type="submission" date="2018-11" db="EMBL/GenBank/DDBJ databases">
        <title>Novel bacteria species description.</title>
        <authorList>
            <person name="Han J.-H."/>
        </authorList>
    </citation>
    <scope>NUCLEOTIDE SEQUENCE [LARGE SCALE GENOMIC DNA]</scope>
    <source>
        <strain evidence="1 2">KCTC23259</strain>
    </source>
</reference>
<organism evidence="1 2">
    <name type="scientific">Lacihabitans soyangensis</name>
    <dbReference type="NCBI Taxonomy" id="869394"/>
    <lineage>
        <taxon>Bacteria</taxon>
        <taxon>Pseudomonadati</taxon>
        <taxon>Bacteroidota</taxon>
        <taxon>Cytophagia</taxon>
        <taxon>Cytophagales</taxon>
        <taxon>Leadbetterellaceae</taxon>
        <taxon>Lacihabitans</taxon>
    </lineage>
</organism>
<dbReference type="AlphaFoldDB" id="A0AAE3GY54"/>
<protein>
    <submittedName>
        <fullName evidence="1">Uncharacterized protein</fullName>
    </submittedName>
</protein>